<organism evidence="1 2">
    <name type="scientific">Deinococcus hopiensis KR-140</name>
    <dbReference type="NCBI Taxonomy" id="695939"/>
    <lineage>
        <taxon>Bacteria</taxon>
        <taxon>Thermotogati</taxon>
        <taxon>Deinococcota</taxon>
        <taxon>Deinococci</taxon>
        <taxon>Deinococcales</taxon>
        <taxon>Deinococcaceae</taxon>
        <taxon>Deinococcus</taxon>
    </lineage>
</organism>
<proteinExistence type="predicted"/>
<evidence type="ECO:0000313" key="1">
    <source>
        <dbReference type="EMBL" id="SMB85608.1"/>
    </source>
</evidence>
<dbReference type="AlphaFoldDB" id="A0A1W1UWT4"/>
<reference evidence="1 2" key="1">
    <citation type="submission" date="2017-04" db="EMBL/GenBank/DDBJ databases">
        <authorList>
            <person name="Afonso C.L."/>
            <person name="Miller P.J."/>
            <person name="Scott M.A."/>
            <person name="Spackman E."/>
            <person name="Goraichik I."/>
            <person name="Dimitrov K.M."/>
            <person name="Suarez D.L."/>
            <person name="Swayne D.E."/>
        </authorList>
    </citation>
    <scope>NUCLEOTIDE SEQUENCE [LARGE SCALE GENOMIC DNA]</scope>
    <source>
        <strain evidence="1 2">KR-140</strain>
    </source>
</reference>
<gene>
    <name evidence="1" type="ORF">SAMN00790413_03470</name>
</gene>
<dbReference type="EMBL" id="FWWU01000008">
    <property type="protein sequence ID" value="SMB85608.1"/>
    <property type="molecule type" value="Genomic_DNA"/>
</dbReference>
<sequence length="70" mass="8079">MEFFVPDTHLTRIKHTPDGQTELTMLLEVGRPQVGDLLISSADTWKVTKLVPRVGELRALVRKTHNSRWR</sequence>
<keyword evidence="2" id="KW-1185">Reference proteome</keyword>
<accession>A0A1W1UWT4</accession>
<dbReference type="RefSeq" id="WP_170928595.1">
    <property type="nucleotide sequence ID" value="NZ_FWWU01000008.1"/>
</dbReference>
<evidence type="ECO:0000313" key="2">
    <source>
        <dbReference type="Proteomes" id="UP000192582"/>
    </source>
</evidence>
<protein>
    <submittedName>
        <fullName evidence="1">Uncharacterized protein</fullName>
    </submittedName>
</protein>
<name>A0A1W1UWT4_9DEIO</name>
<dbReference type="Proteomes" id="UP000192582">
    <property type="component" value="Unassembled WGS sequence"/>
</dbReference>